<reference evidence="2" key="1">
    <citation type="submission" date="2019-02" db="EMBL/GenBank/DDBJ databases">
        <authorList>
            <person name="Gruber-Vodicka R. H."/>
            <person name="Seah K. B. B."/>
        </authorList>
    </citation>
    <scope>NUCLEOTIDE SEQUENCE</scope>
    <source>
        <strain evidence="2">BECK_BZ106</strain>
        <strain evidence="3">BECK_BZ131</strain>
    </source>
</reference>
<proteinExistence type="predicted"/>
<organism evidence="2">
    <name type="scientific">Candidatus Kentrum sp. FW</name>
    <dbReference type="NCBI Taxonomy" id="2126338"/>
    <lineage>
        <taxon>Bacteria</taxon>
        <taxon>Pseudomonadati</taxon>
        <taxon>Pseudomonadota</taxon>
        <taxon>Gammaproteobacteria</taxon>
        <taxon>Candidatus Kentrum</taxon>
    </lineage>
</organism>
<feature type="region of interest" description="Disordered" evidence="1">
    <location>
        <begin position="1"/>
        <end position="25"/>
    </location>
</feature>
<dbReference type="EMBL" id="CAADFE010000099">
    <property type="protein sequence ID" value="VFJ76117.1"/>
    <property type="molecule type" value="Genomic_DNA"/>
</dbReference>
<feature type="compositionally biased region" description="Basic and acidic residues" evidence="1">
    <location>
        <begin position="1"/>
        <end position="17"/>
    </location>
</feature>
<sequence length="99" mass="10766">MDWRCDPGKAGARDRTHYRVGTQGSPLGAGHSTLVIHPVIEHILSLPRSERHRPVHVIANDTLVESPLVINHIRQSLVEISSTAAVFNHPALSGADIPD</sequence>
<evidence type="ECO:0000256" key="1">
    <source>
        <dbReference type="SAM" id="MobiDB-lite"/>
    </source>
</evidence>
<dbReference type="AlphaFoldDB" id="A0A450SNU5"/>
<gene>
    <name evidence="2" type="ORF">BECKFW1821B_GA0114236_102312</name>
    <name evidence="3" type="ORF">BECKFW1821C_GA0114237_10999</name>
</gene>
<accession>A0A450SNU5</accession>
<dbReference type="EMBL" id="CAADFD010000023">
    <property type="protein sequence ID" value="VFJ55452.1"/>
    <property type="molecule type" value="Genomic_DNA"/>
</dbReference>
<name>A0A450SNU5_9GAMM</name>
<evidence type="ECO:0000313" key="3">
    <source>
        <dbReference type="EMBL" id="VFJ76117.1"/>
    </source>
</evidence>
<protein>
    <submittedName>
        <fullName evidence="2">DNA sulfur modification protein DndC</fullName>
    </submittedName>
</protein>
<evidence type="ECO:0000313" key="2">
    <source>
        <dbReference type="EMBL" id="VFJ55452.1"/>
    </source>
</evidence>